<proteinExistence type="predicted"/>
<gene>
    <name evidence="2" type="ORF">CLV85_1307</name>
</gene>
<protein>
    <recommendedName>
        <fullName evidence="4">SbsA Ig-like domain-containing protein</fullName>
    </recommendedName>
</protein>
<feature type="transmembrane region" description="Helical" evidence="1">
    <location>
        <begin position="24"/>
        <end position="44"/>
    </location>
</feature>
<reference evidence="2 3" key="1">
    <citation type="submission" date="2017-11" db="EMBL/GenBank/DDBJ databases">
        <title>Genomic Encyclopedia of Archaeal and Bacterial Type Strains, Phase II (KMG-II): From Individual Species to Whole Genera.</title>
        <authorList>
            <person name="Goeker M."/>
        </authorList>
    </citation>
    <scope>NUCLEOTIDE SEQUENCE [LARGE SCALE GENOMIC DNA]</scope>
    <source>
        <strain evidence="2 3">DSM 16400</strain>
    </source>
</reference>
<organism evidence="2 3">
    <name type="scientific">Salinibacterium amurskyense</name>
    <dbReference type="NCBI Taxonomy" id="205941"/>
    <lineage>
        <taxon>Bacteria</taxon>
        <taxon>Bacillati</taxon>
        <taxon>Actinomycetota</taxon>
        <taxon>Actinomycetes</taxon>
        <taxon>Micrococcales</taxon>
        <taxon>Microbacteriaceae</taxon>
        <taxon>Salinibacterium</taxon>
    </lineage>
</organism>
<dbReference type="EMBL" id="PGFH01000001">
    <property type="protein sequence ID" value="PJJ82117.1"/>
    <property type="molecule type" value="Genomic_DNA"/>
</dbReference>
<evidence type="ECO:0000313" key="3">
    <source>
        <dbReference type="Proteomes" id="UP000231742"/>
    </source>
</evidence>
<dbReference type="Proteomes" id="UP000231742">
    <property type="component" value="Unassembled WGS sequence"/>
</dbReference>
<name>A0A2M9D8R8_9MICO</name>
<evidence type="ECO:0000313" key="2">
    <source>
        <dbReference type="EMBL" id="PJJ82117.1"/>
    </source>
</evidence>
<dbReference type="SUPFAM" id="SSF82171">
    <property type="entry name" value="DPP6 N-terminal domain-like"/>
    <property type="match status" value="1"/>
</dbReference>
<evidence type="ECO:0000256" key="1">
    <source>
        <dbReference type="SAM" id="Phobius"/>
    </source>
</evidence>
<evidence type="ECO:0008006" key="4">
    <source>
        <dbReference type="Google" id="ProtNLM"/>
    </source>
</evidence>
<dbReference type="RefSeq" id="WP_229820274.1">
    <property type="nucleotide sequence ID" value="NZ_BMZU01000001.1"/>
</dbReference>
<keyword evidence="1" id="KW-1133">Transmembrane helix</keyword>
<keyword evidence="1" id="KW-0812">Transmembrane</keyword>
<dbReference type="AlphaFoldDB" id="A0A2M9D8R8"/>
<accession>A0A2M9D8R8</accession>
<keyword evidence="1" id="KW-0472">Membrane</keyword>
<keyword evidence="3" id="KW-1185">Reference proteome</keyword>
<comment type="caution">
    <text evidence="2">The sequence shown here is derived from an EMBL/GenBank/DDBJ whole genome shotgun (WGS) entry which is preliminary data.</text>
</comment>
<sequence length="467" mass="49169">MSHISISAPPPEAANSMRSFRRTFVLTSVILVVLCGIFLALGYLQGPKLSSAQVDADAVVTSSDQTLRLFANQAIAAVDPAAVTVEPAIDATASSEGDLISVQFGQALDYNTEYTVSVEGVTTLSGGPESTLTYSFTTGEPELYYLDRGEPNDEIIRTGLTSQDRTVVFAGVGIQEFIPVGDVVAFTTAAADRTGTLTLANPDTGVTEQVLLPEAGEVADLDATRSGSLLGFTISSEDPGPIPTISHTLYTVDLDRGRDVVAVNDLDGEPMRVTGWQFVPGTAEIVAVTTESTLVRVDTTTGLIIPLGGYFDFDRVSADGSTAIVNDTTGSAAVTLADGTEVRLHPSRIDGEQPFIGQTDADADGNLVAKMVLVGETGATFSSVLAFDNGEESRVLYQTVGDKGAILDFEVSPNNQFVAVEVQPNVATLDSDQYVMNPRPQSTTTYLVEIATGAVTRSVEGFGAVWR</sequence>